<evidence type="ECO:0000313" key="15">
    <source>
        <dbReference type="EMBL" id="KKP88837.1"/>
    </source>
</evidence>
<evidence type="ECO:0000256" key="1">
    <source>
        <dbReference type="ARBA" id="ARBA00004496"/>
    </source>
</evidence>
<dbReference type="Proteomes" id="UP000034316">
    <property type="component" value="Unassembled WGS sequence"/>
</dbReference>
<keyword evidence="5 12" id="KW-0436">Ligase</keyword>
<dbReference type="PANTHER" id="PTHR11946">
    <property type="entry name" value="VALYL-TRNA SYNTHETASES"/>
    <property type="match status" value="1"/>
</dbReference>
<dbReference type="PROSITE" id="PS00178">
    <property type="entry name" value="AA_TRNA_LIGASE_I"/>
    <property type="match status" value="1"/>
</dbReference>
<dbReference type="Gene3D" id="1.10.730.10">
    <property type="entry name" value="Isoleucyl-tRNA Synthetase, Domain 1"/>
    <property type="match status" value="1"/>
</dbReference>
<dbReference type="Gene3D" id="3.40.50.620">
    <property type="entry name" value="HUPs"/>
    <property type="match status" value="2"/>
</dbReference>
<dbReference type="InterPro" id="IPR014729">
    <property type="entry name" value="Rossmann-like_a/b/a_fold"/>
</dbReference>
<evidence type="ECO:0000256" key="11">
    <source>
        <dbReference type="ARBA" id="ARBA00047552"/>
    </source>
</evidence>
<dbReference type="InterPro" id="IPR002300">
    <property type="entry name" value="aa-tRNA-synth_Ia"/>
</dbReference>
<dbReference type="EC" id="6.1.1.9" evidence="3"/>
<dbReference type="GO" id="GO:0002161">
    <property type="term" value="F:aminoacyl-tRNA deacylase activity"/>
    <property type="evidence" value="ECO:0007669"/>
    <property type="project" value="InterPro"/>
</dbReference>
<feature type="domain" description="Methionyl/Valyl/Leucyl/Isoleucyl-tRNA synthetase anticodon-binding" evidence="14">
    <location>
        <begin position="630"/>
        <end position="715"/>
    </location>
</feature>
<keyword evidence="9 12" id="KW-0030">Aminoacyl-tRNA synthetase</keyword>
<evidence type="ECO:0000259" key="14">
    <source>
        <dbReference type="Pfam" id="PF08264"/>
    </source>
</evidence>
<evidence type="ECO:0000256" key="4">
    <source>
        <dbReference type="ARBA" id="ARBA00022490"/>
    </source>
</evidence>
<dbReference type="InterPro" id="IPR009008">
    <property type="entry name" value="Val/Leu/Ile-tRNA-synth_edit"/>
</dbReference>
<feature type="domain" description="Aminoacyl-tRNA synthetase class Ia" evidence="13">
    <location>
        <begin position="461"/>
        <end position="577"/>
    </location>
</feature>
<dbReference type="EMBL" id="LBRB01000007">
    <property type="protein sequence ID" value="KKP88837.1"/>
    <property type="molecule type" value="Genomic_DNA"/>
</dbReference>
<keyword evidence="6 12" id="KW-0547">Nucleotide-binding</keyword>
<evidence type="ECO:0000256" key="5">
    <source>
        <dbReference type="ARBA" id="ARBA00022598"/>
    </source>
</evidence>
<protein>
    <recommendedName>
        <fullName evidence="3">valine--tRNA ligase</fullName>
        <ecNumber evidence="3">6.1.1.9</ecNumber>
    </recommendedName>
    <alternativeName>
        <fullName evidence="10">Valyl-tRNA synthetase</fullName>
    </alternativeName>
</protein>
<evidence type="ECO:0000256" key="9">
    <source>
        <dbReference type="ARBA" id="ARBA00023146"/>
    </source>
</evidence>
<dbReference type="CDD" id="cd00817">
    <property type="entry name" value="ValRS_core"/>
    <property type="match status" value="1"/>
</dbReference>
<dbReference type="Pfam" id="PF08264">
    <property type="entry name" value="Anticodon_1"/>
    <property type="match status" value="1"/>
</dbReference>
<dbReference type="SUPFAM" id="SSF47323">
    <property type="entry name" value="Anticodon-binding domain of a subclass of class I aminoacyl-tRNA synthetases"/>
    <property type="match status" value="1"/>
</dbReference>
<evidence type="ECO:0000256" key="6">
    <source>
        <dbReference type="ARBA" id="ARBA00022741"/>
    </source>
</evidence>
<dbReference type="FunFam" id="3.40.50.620:FF:000032">
    <property type="entry name" value="Valine--tRNA ligase"/>
    <property type="match status" value="1"/>
</dbReference>
<evidence type="ECO:0000256" key="3">
    <source>
        <dbReference type="ARBA" id="ARBA00013169"/>
    </source>
</evidence>
<evidence type="ECO:0000256" key="7">
    <source>
        <dbReference type="ARBA" id="ARBA00022840"/>
    </source>
</evidence>
<accession>A0A0G0GAU2</accession>
<comment type="subcellular location">
    <subcellularLocation>
        <location evidence="1">Cytoplasm</location>
    </subcellularLocation>
</comment>
<evidence type="ECO:0000256" key="8">
    <source>
        <dbReference type="ARBA" id="ARBA00022917"/>
    </source>
</evidence>
<dbReference type="GO" id="GO:0005524">
    <property type="term" value="F:ATP binding"/>
    <property type="evidence" value="ECO:0007669"/>
    <property type="project" value="UniProtKB-KW"/>
</dbReference>
<dbReference type="PRINTS" id="PR00986">
    <property type="entry name" value="TRNASYNTHVAL"/>
</dbReference>
<dbReference type="GO" id="GO:0006438">
    <property type="term" value="P:valyl-tRNA aminoacylation"/>
    <property type="evidence" value="ECO:0007669"/>
    <property type="project" value="InterPro"/>
</dbReference>
<dbReference type="PATRIC" id="fig|1618333.3.peg.296"/>
<dbReference type="GO" id="GO:0004832">
    <property type="term" value="F:valine-tRNA ligase activity"/>
    <property type="evidence" value="ECO:0007669"/>
    <property type="project" value="UniProtKB-EC"/>
</dbReference>
<dbReference type="PANTHER" id="PTHR11946:SF93">
    <property type="entry name" value="VALINE--TRNA LIGASE, CHLOROPLASTIC_MITOCHONDRIAL 2"/>
    <property type="match status" value="1"/>
</dbReference>
<dbReference type="InterPro" id="IPR002303">
    <property type="entry name" value="Valyl-tRNA_ligase"/>
</dbReference>
<dbReference type="Pfam" id="PF00133">
    <property type="entry name" value="tRNA-synt_1"/>
    <property type="match status" value="2"/>
</dbReference>
<evidence type="ECO:0000313" key="16">
    <source>
        <dbReference type="Proteomes" id="UP000034316"/>
    </source>
</evidence>
<organism evidence="15 16">
    <name type="scientific">Berkelbacteria bacterium GW2011_GWA2_35_9</name>
    <dbReference type="NCBI Taxonomy" id="1618333"/>
    <lineage>
        <taxon>Bacteria</taxon>
        <taxon>Candidatus Berkelbacteria</taxon>
    </lineage>
</organism>
<gene>
    <name evidence="15" type="ORF">UR93_C0007G0019</name>
</gene>
<keyword evidence="8 12" id="KW-0648">Protein biosynthesis</keyword>
<evidence type="ECO:0000256" key="12">
    <source>
        <dbReference type="RuleBase" id="RU363035"/>
    </source>
</evidence>
<comment type="subunit">
    <text evidence="2">Monomer.</text>
</comment>
<dbReference type="STRING" id="1618333.UR93_C0007G0019"/>
<dbReference type="SUPFAM" id="SSF52374">
    <property type="entry name" value="Nucleotidylyl transferase"/>
    <property type="match status" value="1"/>
</dbReference>
<evidence type="ECO:0000259" key="13">
    <source>
        <dbReference type="Pfam" id="PF00133"/>
    </source>
</evidence>
<dbReference type="InterPro" id="IPR009080">
    <property type="entry name" value="tRNAsynth_Ia_anticodon-bd"/>
</dbReference>
<keyword evidence="7 12" id="KW-0067">ATP-binding</keyword>
<reference evidence="15 16" key="1">
    <citation type="journal article" date="2015" name="Nature">
        <title>rRNA introns, odd ribosomes, and small enigmatic genomes across a large radiation of phyla.</title>
        <authorList>
            <person name="Brown C.T."/>
            <person name="Hug L.A."/>
            <person name="Thomas B.C."/>
            <person name="Sharon I."/>
            <person name="Castelle C.J."/>
            <person name="Singh A."/>
            <person name="Wilkins M.J."/>
            <person name="Williams K.H."/>
            <person name="Banfield J.F."/>
        </authorList>
    </citation>
    <scope>NUCLEOTIDE SEQUENCE [LARGE SCALE GENOMIC DNA]</scope>
</reference>
<evidence type="ECO:0000256" key="2">
    <source>
        <dbReference type="ARBA" id="ARBA00011245"/>
    </source>
</evidence>
<dbReference type="InterPro" id="IPR013155">
    <property type="entry name" value="M/V/L/I-tRNA-synth_anticd-bd"/>
</dbReference>
<feature type="domain" description="Aminoacyl-tRNA synthetase class Ia" evidence="13">
    <location>
        <begin position="13"/>
        <end position="458"/>
    </location>
</feature>
<evidence type="ECO:0000256" key="10">
    <source>
        <dbReference type="ARBA" id="ARBA00029936"/>
    </source>
</evidence>
<proteinExistence type="inferred from homology"/>
<comment type="caution">
    <text evidence="15">The sequence shown here is derived from an EMBL/GenBank/DDBJ whole genome shotgun (WGS) entry which is preliminary data.</text>
</comment>
<dbReference type="InterPro" id="IPR001412">
    <property type="entry name" value="aa-tRNA-synth_I_CS"/>
</dbReference>
<name>A0A0G0GAU2_9BACT</name>
<keyword evidence="4" id="KW-0963">Cytoplasm</keyword>
<sequence length="731" mass="84937">MEKQYNFKENEEQLYKEWAKKDAWEPKGTGKPFVMVIPPPNVTGSLHMGHALNTTCQDILARYYRQKGRPVKWVVGTDHAGIATQTKVEKALIKKGIKKNEISKEEFLKHIWEWKKEHGDQIIHQLQRLGASCDWSKIHFTMDDDYQKAVKTAFKHFYDQGLIYQADRVVNWCVRCQTSLSDLEVEYRPEKAKLWHIKYPVKISELRSQNQVQNLKSSKNHEPRTTNHDYIVVATTRSETMLGDSAVAVNPKDERYKNLIGQTVILPITGREIPIVSDSSVDMKFGTGAVKVTPAHDMLDSEIGERQKLESIQVIDKYGKIMTEGMQEFRNLGIKECREKIIEELEKQSLIEKVEEIEHNLSVCYRCEREIEPMPSKQWFIDMNHSNAKCKMQNAKSQLKIKNDQNSKSLKELGMEAVRSGKVQFVPKKWEKVYLDWMENVKDWCISRQLIWGHKIPIEGETDVLDTWFSSALWSFATLGYPEKIDEKYYPTTVLSTARDIIYLWVSRMIFSSVELIGEIPFEKVYIHPTIYNQEGKRMSKSLGTGVDPIELIDKYGADAVRFGLTLLNTGVQDIKFNEVHIVAGRKFANKLHNIARYIDLQIQNSESRVLPTLRSGSRLNVGKNPIYKKYLEKIEKLETETERDLEQFRFGQALERIYHFIWHDFADKMIEESKADESEEKIVFLQTAFSRLLDLVEPFLPFVSAKIKNILNSELKIQNAKSQFRVQNHS</sequence>
<dbReference type="GO" id="GO:0005829">
    <property type="term" value="C:cytosol"/>
    <property type="evidence" value="ECO:0007669"/>
    <property type="project" value="TreeGrafter"/>
</dbReference>
<comment type="similarity">
    <text evidence="12">Belongs to the class-I aminoacyl-tRNA synthetase family.</text>
</comment>
<dbReference type="SUPFAM" id="SSF50677">
    <property type="entry name" value="ValRS/IleRS/LeuRS editing domain"/>
    <property type="match status" value="1"/>
</dbReference>
<dbReference type="AlphaFoldDB" id="A0A0G0GAU2"/>
<comment type="catalytic activity">
    <reaction evidence="11">
        <text>tRNA(Val) + L-valine + ATP = L-valyl-tRNA(Val) + AMP + diphosphate</text>
        <dbReference type="Rhea" id="RHEA:10704"/>
        <dbReference type="Rhea" id="RHEA-COMP:9672"/>
        <dbReference type="Rhea" id="RHEA-COMP:9708"/>
        <dbReference type="ChEBI" id="CHEBI:30616"/>
        <dbReference type="ChEBI" id="CHEBI:33019"/>
        <dbReference type="ChEBI" id="CHEBI:57762"/>
        <dbReference type="ChEBI" id="CHEBI:78442"/>
        <dbReference type="ChEBI" id="CHEBI:78537"/>
        <dbReference type="ChEBI" id="CHEBI:456215"/>
        <dbReference type="EC" id="6.1.1.9"/>
    </reaction>
</comment>